<name>A0A5B7I942_PORTR</name>
<reference evidence="1 2" key="1">
    <citation type="submission" date="2019-05" db="EMBL/GenBank/DDBJ databases">
        <title>Another draft genome of Portunus trituberculatus and its Hox gene families provides insights of decapod evolution.</title>
        <authorList>
            <person name="Jeong J.-H."/>
            <person name="Song I."/>
            <person name="Kim S."/>
            <person name="Choi T."/>
            <person name="Kim D."/>
            <person name="Ryu S."/>
            <person name="Kim W."/>
        </authorList>
    </citation>
    <scope>NUCLEOTIDE SEQUENCE [LARGE SCALE GENOMIC DNA]</scope>
    <source>
        <tissue evidence="1">Muscle</tissue>
    </source>
</reference>
<proteinExistence type="predicted"/>
<dbReference type="Proteomes" id="UP000324222">
    <property type="component" value="Unassembled WGS sequence"/>
</dbReference>
<accession>A0A5B7I942</accession>
<gene>
    <name evidence="1" type="ORF">E2C01_072902</name>
</gene>
<protein>
    <submittedName>
        <fullName evidence="1">Uncharacterized protein</fullName>
    </submittedName>
</protein>
<organism evidence="1 2">
    <name type="scientific">Portunus trituberculatus</name>
    <name type="common">Swimming crab</name>
    <name type="synonym">Neptunus trituberculatus</name>
    <dbReference type="NCBI Taxonomy" id="210409"/>
    <lineage>
        <taxon>Eukaryota</taxon>
        <taxon>Metazoa</taxon>
        <taxon>Ecdysozoa</taxon>
        <taxon>Arthropoda</taxon>
        <taxon>Crustacea</taxon>
        <taxon>Multicrustacea</taxon>
        <taxon>Malacostraca</taxon>
        <taxon>Eumalacostraca</taxon>
        <taxon>Eucarida</taxon>
        <taxon>Decapoda</taxon>
        <taxon>Pleocyemata</taxon>
        <taxon>Brachyura</taxon>
        <taxon>Eubrachyura</taxon>
        <taxon>Portunoidea</taxon>
        <taxon>Portunidae</taxon>
        <taxon>Portuninae</taxon>
        <taxon>Portunus</taxon>
    </lineage>
</organism>
<evidence type="ECO:0000313" key="1">
    <source>
        <dbReference type="EMBL" id="MPC78416.1"/>
    </source>
</evidence>
<evidence type="ECO:0000313" key="2">
    <source>
        <dbReference type="Proteomes" id="UP000324222"/>
    </source>
</evidence>
<dbReference type="AlphaFoldDB" id="A0A5B7I942"/>
<comment type="caution">
    <text evidence="1">The sequence shown here is derived from an EMBL/GenBank/DDBJ whole genome shotgun (WGS) entry which is preliminary data.</text>
</comment>
<sequence length="25" mass="2727">MAGSGERHSRQCCSPLVWHISRTAG</sequence>
<dbReference type="EMBL" id="VSRR010048372">
    <property type="protein sequence ID" value="MPC78416.1"/>
    <property type="molecule type" value="Genomic_DNA"/>
</dbReference>
<keyword evidence="2" id="KW-1185">Reference proteome</keyword>